<sequence length="134" mass="15790">MRQQSPRIRKARKGPTRKGIGPDPNRIATAWGRGASEYRPGLFTKQYFVEHGEGCCADVYYALSQEIERMNKERIEIGEKTFRRPNYSSFSRYFHWFAILELIERTDRREPAIYDFLKKRVFYKLTAKGASEEA</sequence>
<organism evidence="2">
    <name type="scientific">marine sediment metagenome</name>
    <dbReference type="NCBI Taxonomy" id="412755"/>
    <lineage>
        <taxon>unclassified sequences</taxon>
        <taxon>metagenomes</taxon>
        <taxon>ecological metagenomes</taxon>
    </lineage>
</organism>
<gene>
    <name evidence="2" type="ORF">S03H2_54844</name>
</gene>
<feature type="non-terminal residue" evidence="2">
    <location>
        <position position="134"/>
    </location>
</feature>
<reference evidence="2" key="1">
    <citation type="journal article" date="2014" name="Front. Microbiol.">
        <title>High frequency of phylogenetically diverse reductive dehalogenase-homologous genes in deep subseafloor sedimentary metagenomes.</title>
        <authorList>
            <person name="Kawai M."/>
            <person name="Futagami T."/>
            <person name="Toyoda A."/>
            <person name="Takaki Y."/>
            <person name="Nishi S."/>
            <person name="Hori S."/>
            <person name="Arai W."/>
            <person name="Tsubouchi T."/>
            <person name="Morono Y."/>
            <person name="Uchiyama I."/>
            <person name="Ito T."/>
            <person name="Fujiyama A."/>
            <person name="Inagaki F."/>
            <person name="Takami H."/>
        </authorList>
    </citation>
    <scope>NUCLEOTIDE SEQUENCE</scope>
    <source>
        <strain evidence="2">Expedition CK06-06</strain>
    </source>
</reference>
<feature type="region of interest" description="Disordered" evidence="1">
    <location>
        <begin position="1"/>
        <end position="26"/>
    </location>
</feature>
<dbReference type="EMBL" id="BARU01034994">
    <property type="protein sequence ID" value="GAH69960.1"/>
    <property type="molecule type" value="Genomic_DNA"/>
</dbReference>
<protein>
    <submittedName>
        <fullName evidence="2">Uncharacterized protein</fullName>
    </submittedName>
</protein>
<dbReference type="AlphaFoldDB" id="X1IL56"/>
<feature type="compositionally biased region" description="Basic residues" evidence="1">
    <location>
        <begin position="7"/>
        <end position="16"/>
    </location>
</feature>
<name>X1IL56_9ZZZZ</name>
<evidence type="ECO:0000256" key="1">
    <source>
        <dbReference type="SAM" id="MobiDB-lite"/>
    </source>
</evidence>
<accession>X1IL56</accession>
<evidence type="ECO:0000313" key="2">
    <source>
        <dbReference type="EMBL" id="GAH69960.1"/>
    </source>
</evidence>
<proteinExistence type="predicted"/>
<comment type="caution">
    <text evidence="2">The sequence shown here is derived from an EMBL/GenBank/DDBJ whole genome shotgun (WGS) entry which is preliminary data.</text>
</comment>